<evidence type="ECO:0000256" key="6">
    <source>
        <dbReference type="SAM" id="Phobius"/>
    </source>
</evidence>
<keyword evidence="3" id="KW-0732">Signal</keyword>
<dbReference type="Pfam" id="PF04234">
    <property type="entry name" value="CopC"/>
    <property type="match status" value="1"/>
</dbReference>
<dbReference type="PANTHER" id="PTHR34820">
    <property type="entry name" value="INNER MEMBRANE PROTEIN YEBZ"/>
    <property type="match status" value="1"/>
</dbReference>
<evidence type="ECO:0000256" key="2">
    <source>
        <dbReference type="ARBA" id="ARBA00022723"/>
    </source>
</evidence>
<dbReference type="InterPro" id="IPR014755">
    <property type="entry name" value="Cu-Rt/internalin_Ig-like"/>
</dbReference>
<feature type="transmembrane region" description="Helical" evidence="6">
    <location>
        <begin position="22"/>
        <end position="43"/>
    </location>
</feature>
<evidence type="ECO:0000256" key="4">
    <source>
        <dbReference type="ARBA" id="ARBA00023008"/>
    </source>
</evidence>
<dbReference type="Gene3D" id="2.60.40.1220">
    <property type="match status" value="1"/>
</dbReference>
<name>A0A3N4YST8_9MICO</name>
<reference evidence="8 9" key="1">
    <citation type="submission" date="2018-11" db="EMBL/GenBank/DDBJ databases">
        <title>Sequencing the genomes of 1000 actinobacteria strains.</title>
        <authorList>
            <person name="Klenk H.-P."/>
        </authorList>
    </citation>
    <scope>NUCLEOTIDE SEQUENCE [LARGE SCALE GENOMIC DNA]</scope>
    <source>
        <strain evidence="8 9">DSM 15700</strain>
    </source>
</reference>
<feature type="region of interest" description="Disordered" evidence="5">
    <location>
        <begin position="230"/>
        <end position="280"/>
    </location>
</feature>
<dbReference type="GO" id="GO:0005886">
    <property type="term" value="C:plasma membrane"/>
    <property type="evidence" value="ECO:0007669"/>
    <property type="project" value="TreeGrafter"/>
</dbReference>
<feature type="compositionally biased region" description="Gly residues" evidence="5">
    <location>
        <begin position="266"/>
        <end position="280"/>
    </location>
</feature>
<dbReference type="RefSeq" id="WP_170177135.1">
    <property type="nucleotide sequence ID" value="NZ_RKQZ01000001.1"/>
</dbReference>
<dbReference type="GO" id="GO:0005507">
    <property type="term" value="F:copper ion binding"/>
    <property type="evidence" value="ECO:0007669"/>
    <property type="project" value="InterPro"/>
</dbReference>
<evidence type="ECO:0000313" key="9">
    <source>
        <dbReference type="Proteomes" id="UP000280501"/>
    </source>
</evidence>
<evidence type="ECO:0000313" key="8">
    <source>
        <dbReference type="EMBL" id="RPF23287.1"/>
    </source>
</evidence>
<dbReference type="Proteomes" id="UP000280501">
    <property type="component" value="Unassembled WGS sequence"/>
</dbReference>
<organism evidence="8 9">
    <name type="scientific">Myceligenerans xiligouense</name>
    <dbReference type="NCBI Taxonomy" id="253184"/>
    <lineage>
        <taxon>Bacteria</taxon>
        <taxon>Bacillati</taxon>
        <taxon>Actinomycetota</taxon>
        <taxon>Actinomycetes</taxon>
        <taxon>Micrococcales</taxon>
        <taxon>Promicromonosporaceae</taxon>
        <taxon>Myceligenerans</taxon>
    </lineage>
</organism>
<dbReference type="InterPro" id="IPR014756">
    <property type="entry name" value="Ig_E-set"/>
</dbReference>
<feature type="region of interest" description="Disordered" evidence="5">
    <location>
        <begin position="143"/>
        <end position="198"/>
    </location>
</feature>
<keyword evidence="9" id="KW-1185">Reference proteome</keyword>
<dbReference type="GO" id="GO:0030313">
    <property type="term" value="C:cell envelope"/>
    <property type="evidence" value="ECO:0007669"/>
    <property type="project" value="UniProtKB-SubCell"/>
</dbReference>
<dbReference type="PANTHER" id="PTHR34820:SF4">
    <property type="entry name" value="INNER MEMBRANE PROTEIN YEBZ"/>
    <property type="match status" value="1"/>
</dbReference>
<evidence type="ECO:0000259" key="7">
    <source>
        <dbReference type="Pfam" id="PF04234"/>
    </source>
</evidence>
<feature type="domain" description="CopC" evidence="7">
    <location>
        <begin position="50"/>
        <end position="143"/>
    </location>
</feature>
<keyword evidence="6" id="KW-0472">Membrane</keyword>
<comment type="caution">
    <text evidence="8">The sequence shown here is derived from an EMBL/GenBank/DDBJ whole genome shotgun (WGS) entry which is preliminary data.</text>
</comment>
<dbReference type="EMBL" id="RKQZ01000001">
    <property type="protein sequence ID" value="RPF23287.1"/>
    <property type="molecule type" value="Genomic_DNA"/>
</dbReference>
<proteinExistence type="predicted"/>
<sequence length="280" mass="27407">MPEVVTPADSRAATGPRASTRIAVLLVAACVACLSVAGIFLIASPPAAAHDQLLSSDPADGDELDAMPAAITLTFSGEPLATGAEVVLTGEDGNAVSLRDIAVDGAVLTATVPATLPGGDYDAAWHIVSGDGHPLEGAFSFTVAGPEPSAAPEDAEPVEDSTEAASANPGETPEPDEPTGAGRDVGAGSADASPETSAGIPSGAAGLALIGGLAVVLVMLVVRWRRMEHDATRRRRDRGDAAGTGSADGNSGDRDRSSDGDSGSDSGSGSGGDSGGGGGE</sequence>
<feature type="compositionally biased region" description="Acidic residues" evidence="5">
    <location>
        <begin position="153"/>
        <end position="162"/>
    </location>
</feature>
<dbReference type="GO" id="GO:0046688">
    <property type="term" value="P:response to copper ion"/>
    <property type="evidence" value="ECO:0007669"/>
    <property type="project" value="InterPro"/>
</dbReference>
<keyword evidence="2" id="KW-0479">Metal-binding</keyword>
<evidence type="ECO:0000256" key="3">
    <source>
        <dbReference type="ARBA" id="ARBA00022729"/>
    </source>
</evidence>
<accession>A0A3N4YST8</accession>
<dbReference type="GO" id="GO:0042597">
    <property type="term" value="C:periplasmic space"/>
    <property type="evidence" value="ECO:0007669"/>
    <property type="project" value="InterPro"/>
</dbReference>
<dbReference type="SUPFAM" id="SSF81296">
    <property type="entry name" value="E set domains"/>
    <property type="match status" value="1"/>
</dbReference>
<feature type="transmembrane region" description="Helical" evidence="6">
    <location>
        <begin position="203"/>
        <end position="224"/>
    </location>
</feature>
<dbReference type="GO" id="GO:0006825">
    <property type="term" value="P:copper ion transport"/>
    <property type="evidence" value="ECO:0007669"/>
    <property type="project" value="InterPro"/>
</dbReference>
<comment type="subcellular location">
    <subcellularLocation>
        <location evidence="1">Cell envelope</location>
    </subcellularLocation>
</comment>
<dbReference type="AlphaFoldDB" id="A0A3N4YST8"/>
<gene>
    <name evidence="8" type="ORF">EDD34_3972</name>
</gene>
<dbReference type="InterPro" id="IPR032694">
    <property type="entry name" value="CopC/D"/>
</dbReference>
<keyword evidence="6" id="KW-0812">Transmembrane</keyword>
<evidence type="ECO:0000256" key="1">
    <source>
        <dbReference type="ARBA" id="ARBA00004196"/>
    </source>
</evidence>
<protein>
    <recommendedName>
        <fullName evidence="7">CopC domain-containing protein</fullName>
    </recommendedName>
</protein>
<keyword evidence="6" id="KW-1133">Transmembrane helix</keyword>
<dbReference type="InterPro" id="IPR007348">
    <property type="entry name" value="CopC_dom"/>
</dbReference>
<feature type="compositionally biased region" description="Low complexity" evidence="5">
    <location>
        <begin position="241"/>
        <end position="250"/>
    </location>
</feature>
<evidence type="ECO:0000256" key="5">
    <source>
        <dbReference type="SAM" id="MobiDB-lite"/>
    </source>
</evidence>
<keyword evidence="4" id="KW-0186">Copper</keyword>